<accession>A0A3R7ML60</accession>
<proteinExistence type="predicted"/>
<gene>
    <name evidence="1" type="ORF">TraAM80_05104</name>
</gene>
<dbReference type="Proteomes" id="UP000283634">
    <property type="component" value="Unassembled WGS sequence"/>
</dbReference>
<dbReference type="GeneID" id="40329037"/>
<protein>
    <submittedName>
        <fullName evidence="1">AMP deaminase</fullName>
        <ecNumber evidence="1">3.5.4.6</ecNumber>
    </submittedName>
</protein>
<dbReference type="AlphaFoldDB" id="A0A3R7ML60"/>
<dbReference type="RefSeq" id="XP_029238143.1">
    <property type="nucleotide sequence ID" value="XM_029381999.1"/>
</dbReference>
<dbReference type="EC" id="3.5.4.6" evidence="1"/>
<reference evidence="1 2" key="1">
    <citation type="journal article" date="2018" name="BMC Genomics">
        <title>Genomic comparison of Trypanosoma conorhini and Trypanosoma rangeli to Trypanosoma cruzi strains of high and low virulence.</title>
        <authorList>
            <person name="Bradwell K.R."/>
            <person name="Koparde V.N."/>
            <person name="Matveyev A.V."/>
            <person name="Serrano M.G."/>
            <person name="Alves J.M."/>
            <person name="Parikh H."/>
            <person name="Huang B."/>
            <person name="Lee V."/>
            <person name="Espinosa-Alvarez O."/>
            <person name="Ortiz P.A."/>
            <person name="Costa-Martins A.G."/>
            <person name="Teixeira M.M."/>
            <person name="Buck G.A."/>
        </authorList>
    </citation>
    <scope>NUCLEOTIDE SEQUENCE [LARGE SCALE GENOMIC DNA]</scope>
    <source>
        <strain evidence="1 2">AM80</strain>
    </source>
</reference>
<organism evidence="1 2">
    <name type="scientific">Trypanosoma rangeli</name>
    <dbReference type="NCBI Taxonomy" id="5698"/>
    <lineage>
        <taxon>Eukaryota</taxon>
        <taxon>Discoba</taxon>
        <taxon>Euglenozoa</taxon>
        <taxon>Kinetoplastea</taxon>
        <taxon>Metakinetoplastina</taxon>
        <taxon>Trypanosomatida</taxon>
        <taxon>Trypanosomatidae</taxon>
        <taxon>Trypanosoma</taxon>
        <taxon>Herpetosoma</taxon>
    </lineage>
</organism>
<sequence>MRNLEKKRHSVSRCTASVSGVCESVAAWGEASPIVVGQRSAVVRPSSSSLLETMKPDFVVRPFRQRRLISFCQHHINSRKYRRREFTCIFVNSLYRAQDPSPGPTKHLTPLFHAPVGMLGGVKALLRDLGQNRMAAPLNSVERITKGFVTCIVVQGVRCSNRAVEAGFINEACISLQCRSKKKGNVVSRRGNDDAAPCQGAQKGRWAPMKYLYWVRQLISDEELRHTFREGVFACC</sequence>
<evidence type="ECO:0000313" key="2">
    <source>
        <dbReference type="Proteomes" id="UP000283634"/>
    </source>
</evidence>
<dbReference type="EMBL" id="MKGL01000161">
    <property type="protein sequence ID" value="RNF04512.1"/>
    <property type="molecule type" value="Genomic_DNA"/>
</dbReference>
<keyword evidence="2" id="KW-1185">Reference proteome</keyword>
<comment type="caution">
    <text evidence="1">The sequence shown here is derived from an EMBL/GenBank/DDBJ whole genome shotgun (WGS) entry which is preliminary data.</text>
</comment>
<dbReference type="GO" id="GO:0003876">
    <property type="term" value="F:AMP deaminase activity"/>
    <property type="evidence" value="ECO:0007669"/>
    <property type="project" value="UniProtKB-EC"/>
</dbReference>
<name>A0A3R7ML60_TRYRA</name>
<evidence type="ECO:0000313" key="1">
    <source>
        <dbReference type="EMBL" id="RNF04512.1"/>
    </source>
</evidence>
<keyword evidence="1" id="KW-0378">Hydrolase</keyword>